<evidence type="ECO:0000313" key="3">
    <source>
        <dbReference type="Proteomes" id="UP000182975"/>
    </source>
</evidence>
<reference evidence="1" key="1">
    <citation type="submission" date="2016-10" db="EMBL/GenBank/DDBJ databases">
        <authorList>
            <person name="de Groot N.N."/>
        </authorList>
    </citation>
    <scope>NUCLEOTIDE SEQUENCE [LARGE SCALE GENOMIC DNA]</scope>
    <source>
        <strain evidence="1">DSM 21843</strain>
    </source>
</reference>
<name>A0A1H8PYG0_9ACTN</name>
<dbReference type="Gene3D" id="1.10.10.10">
    <property type="entry name" value="Winged helix-like DNA-binding domain superfamily/Winged helix DNA-binding domain"/>
    <property type="match status" value="1"/>
</dbReference>
<proteinExistence type="predicted"/>
<dbReference type="Pfam" id="PF13730">
    <property type="entry name" value="HTH_36"/>
    <property type="match status" value="1"/>
</dbReference>
<protein>
    <submittedName>
        <fullName evidence="1">Helix-turn-helix domain-containing protein</fullName>
    </submittedName>
</protein>
<dbReference type="EMBL" id="FOEC01000017">
    <property type="protein sequence ID" value="SEO99783.1"/>
    <property type="molecule type" value="Genomic_DNA"/>
</dbReference>
<dbReference type="EMBL" id="FOEC01000001">
    <property type="protein sequence ID" value="SEO46791.1"/>
    <property type="molecule type" value="Genomic_DNA"/>
</dbReference>
<reference evidence="3" key="2">
    <citation type="submission" date="2016-10" db="EMBL/GenBank/DDBJ databases">
        <authorList>
            <person name="Varghese N."/>
        </authorList>
    </citation>
    <scope>NUCLEOTIDE SEQUENCE [LARGE SCALE GENOMIC DNA]</scope>
    <source>
        <strain evidence="3">DSM 21843</strain>
    </source>
</reference>
<evidence type="ECO:0000313" key="1">
    <source>
        <dbReference type="EMBL" id="SEO46791.1"/>
    </source>
</evidence>
<accession>A0A1H8PYG0</accession>
<dbReference type="InterPro" id="IPR036390">
    <property type="entry name" value="WH_DNA-bd_sf"/>
</dbReference>
<dbReference type="InterPro" id="IPR036388">
    <property type="entry name" value="WH-like_DNA-bd_sf"/>
</dbReference>
<evidence type="ECO:0000313" key="2">
    <source>
        <dbReference type="EMBL" id="SEO99783.1"/>
    </source>
</evidence>
<sequence length="100" mass="11227">MLPSKTYVVQHAWMVNDLGLSGARLSVYSIIYGFSQDGCSWFEGSQRYLAEWCGASTRTIRRALSDLKDMGLIEEREQVISGIVLKSYRVTAQSLGMRSV</sequence>
<gene>
    <name evidence="1" type="ORF">SAMN02910314_00359</name>
    <name evidence="2" type="ORF">SAMN02910314_01859</name>
</gene>
<keyword evidence="3" id="KW-1185">Reference proteome</keyword>
<dbReference type="OrthoDB" id="7365718at2"/>
<dbReference type="AlphaFoldDB" id="A0A1H8PYG0"/>
<dbReference type="Proteomes" id="UP000182975">
    <property type="component" value="Unassembled WGS sequence"/>
</dbReference>
<dbReference type="SUPFAM" id="SSF46785">
    <property type="entry name" value="Winged helix' DNA-binding domain"/>
    <property type="match status" value="1"/>
</dbReference>
<organism evidence="1 3">
    <name type="scientific">Denitrobacterium detoxificans</name>
    <dbReference type="NCBI Taxonomy" id="79604"/>
    <lineage>
        <taxon>Bacteria</taxon>
        <taxon>Bacillati</taxon>
        <taxon>Actinomycetota</taxon>
        <taxon>Coriobacteriia</taxon>
        <taxon>Eggerthellales</taxon>
        <taxon>Eggerthellaceae</taxon>
        <taxon>Denitrobacterium</taxon>
    </lineage>
</organism>
<feature type="non-terminal residue" evidence="1">
    <location>
        <position position="100"/>
    </location>
</feature>
<dbReference type="RefSeq" id="WP_143117303.1">
    <property type="nucleotide sequence ID" value="NZ_FOEC01000001.1"/>
</dbReference>